<keyword evidence="1" id="KW-1133">Transmembrane helix</keyword>
<evidence type="ECO:0000313" key="2">
    <source>
        <dbReference type="EMBL" id="RXH80357.1"/>
    </source>
</evidence>
<sequence>MGQTILLWCTISILWLFSSVLWWHRPAIKLPMARGYAMESCPSEVYGLWWCFNDDGGFDWTYLLGNTPGPLKKFREEEFDNLREYSDIRELKECDKSLACLLVVLQYLEEWKVGMSSIRKIKVDELIPTLREVTSLRKMMTSSFNFVTSLATVSSKFSSSPADQSTSRLFSGHLRQPLGFQIDTYVEKLTYSEVYIIFPLPMTLVTYDSV</sequence>
<dbReference type="Proteomes" id="UP000290289">
    <property type="component" value="Chromosome 13"/>
</dbReference>
<evidence type="ECO:0000256" key="1">
    <source>
        <dbReference type="SAM" id="Phobius"/>
    </source>
</evidence>
<feature type="transmembrane region" description="Helical" evidence="1">
    <location>
        <begin position="5"/>
        <end position="24"/>
    </location>
</feature>
<proteinExistence type="predicted"/>
<dbReference type="EMBL" id="RDQH01000339">
    <property type="protein sequence ID" value="RXH80357.1"/>
    <property type="molecule type" value="Genomic_DNA"/>
</dbReference>
<comment type="caution">
    <text evidence="2">The sequence shown here is derived from an EMBL/GenBank/DDBJ whole genome shotgun (WGS) entry which is preliminary data.</text>
</comment>
<reference evidence="2 3" key="1">
    <citation type="submission" date="2018-10" db="EMBL/GenBank/DDBJ databases">
        <title>A high-quality apple genome assembly.</title>
        <authorList>
            <person name="Hu J."/>
        </authorList>
    </citation>
    <scope>NUCLEOTIDE SEQUENCE [LARGE SCALE GENOMIC DNA]</scope>
    <source>
        <strain evidence="3">cv. HFTH1</strain>
        <tissue evidence="2">Young leaf</tissue>
    </source>
</reference>
<keyword evidence="1" id="KW-0812">Transmembrane</keyword>
<keyword evidence="3" id="KW-1185">Reference proteome</keyword>
<keyword evidence="1" id="KW-0472">Membrane</keyword>
<gene>
    <name evidence="2" type="ORF">DVH24_041504</name>
</gene>
<dbReference type="AlphaFoldDB" id="A0A498IEG9"/>
<organism evidence="2 3">
    <name type="scientific">Malus domestica</name>
    <name type="common">Apple</name>
    <name type="synonym">Pyrus malus</name>
    <dbReference type="NCBI Taxonomy" id="3750"/>
    <lineage>
        <taxon>Eukaryota</taxon>
        <taxon>Viridiplantae</taxon>
        <taxon>Streptophyta</taxon>
        <taxon>Embryophyta</taxon>
        <taxon>Tracheophyta</taxon>
        <taxon>Spermatophyta</taxon>
        <taxon>Magnoliopsida</taxon>
        <taxon>eudicotyledons</taxon>
        <taxon>Gunneridae</taxon>
        <taxon>Pentapetalae</taxon>
        <taxon>rosids</taxon>
        <taxon>fabids</taxon>
        <taxon>Rosales</taxon>
        <taxon>Rosaceae</taxon>
        <taxon>Amygdaloideae</taxon>
        <taxon>Maleae</taxon>
        <taxon>Malus</taxon>
    </lineage>
</organism>
<name>A0A498IEG9_MALDO</name>
<accession>A0A498IEG9</accession>
<protein>
    <submittedName>
        <fullName evidence="2">Uncharacterized protein</fullName>
    </submittedName>
</protein>
<evidence type="ECO:0000313" key="3">
    <source>
        <dbReference type="Proteomes" id="UP000290289"/>
    </source>
</evidence>